<dbReference type="PANTHER" id="PTHR30273">
    <property type="entry name" value="PERIPLASMIC SIGNAL SENSOR AND SIGMA FACTOR ACTIVATOR FECR-RELATED"/>
    <property type="match status" value="1"/>
</dbReference>
<reference evidence="6" key="1">
    <citation type="submission" date="2016-11" db="EMBL/GenBank/DDBJ databases">
        <authorList>
            <person name="Varghese N."/>
            <person name="Submissions S."/>
        </authorList>
    </citation>
    <scope>NUCLEOTIDE SEQUENCE [LARGE SCALE GENOMIC DNA]</scope>
    <source>
        <strain evidence="6">DSM 19729</strain>
    </source>
</reference>
<protein>
    <submittedName>
        <fullName evidence="5">FecR family protein</fullName>
    </submittedName>
</protein>
<dbReference type="RefSeq" id="WP_072939125.1">
    <property type="nucleotide sequence ID" value="NZ_FQWO01000001.1"/>
</dbReference>
<dbReference type="Pfam" id="PF04773">
    <property type="entry name" value="FecR"/>
    <property type="match status" value="1"/>
</dbReference>
<dbReference type="EMBL" id="PVUB01000001">
    <property type="protein sequence ID" value="PRZ28149.1"/>
    <property type="molecule type" value="Genomic_DNA"/>
</dbReference>
<dbReference type="Pfam" id="PF16344">
    <property type="entry name" value="FecR_C"/>
    <property type="match status" value="1"/>
</dbReference>
<dbReference type="Proteomes" id="UP000237771">
    <property type="component" value="Unassembled WGS sequence"/>
</dbReference>
<organism evidence="5 6">
    <name type="scientific">Flavobacterium granuli</name>
    <dbReference type="NCBI Taxonomy" id="280093"/>
    <lineage>
        <taxon>Bacteria</taxon>
        <taxon>Pseudomonadati</taxon>
        <taxon>Bacteroidota</taxon>
        <taxon>Flavobacteriia</taxon>
        <taxon>Flavobacteriales</taxon>
        <taxon>Flavobacteriaceae</taxon>
        <taxon>Flavobacterium</taxon>
    </lineage>
</organism>
<dbReference type="OrthoDB" id="645173at2"/>
<dbReference type="InterPro" id="IPR032508">
    <property type="entry name" value="FecR_C"/>
</dbReference>
<dbReference type="Gene3D" id="2.60.120.1440">
    <property type="match status" value="1"/>
</dbReference>
<feature type="domain" description="FecR protein" evidence="2">
    <location>
        <begin position="142"/>
        <end position="235"/>
    </location>
</feature>
<keyword evidence="7" id="KW-1185">Reference proteome</keyword>
<dbReference type="InterPro" id="IPR012373">
    <property type="entry name" value="Ferrdict_sens_TM"/>
</dbReference>
<gene>
    <name evidence="4" type="ORF">BC624_101439</name>
    <name evidence="5" type="ORF">SAMN05443373_101439</name>
</gene>
<evidence type="ECO:0000313" key="7">
    <source>
        <dbReference type="Proteomes" id="UP000237771"/>
    </source>
</evidence>
<keyword evidence="1" id="KW-1133">Transmembrane helix</keyword>
<proteinExistence type="predicted"/>
<reference evidence="4 7" key="3">
    <citation type="submission" date="2018-03" db="EMBL/GenBank/DDBJ databases">
        <title>Genomic Encyclopedia of Archaeal and Bacterial Type Strains, Phase II (KMG-II): from individual species to whole genera.</title>
        <authorList>
            <person name="Goeker M."/>
        </authorList>
    </citation>
    <scope>NUCLEOTIDE SEQUENCE [LARGE SCALE GENOMIC DNA]</scope>
    <source>
        <strain evidence="4 7">DSM 17797</strain>
    </source>
</reference>
<name>A0A1M5IXD9_9FLAO</name>
<reference evidence="5" key="2">
    <citation type="submission" date="2016-11" db="EMBL/GenBank/DDBJ databases">
        <authorList>
            <person name="Jaros S."/>
            <person name="Januszkiewicz K."/>
            <person name="Wedrychowicz H."/>
        </authorList>
    </citation>
    <scope>NUCLEOTIDE SEQUENCE [LARGE SCALE GENOMIC DNA]</scope>
    <source>
        <strain evidence="5">DSM 19729</strain>
    </source>
</reference>
<dbReference type="AlphaFoldDB" id="A0A1M5IXD9"/>
<sequence>MMEYNYNQIQDFLDDDSFVRWTLFGQDKDKWVQFLIEYPLKASLMNEASQFILELNEIQLEQLAEFDQQKIWSRINQTLKVEEVSQEPVLLRSWQQPFIKWAACIIVLFGIGSLVWMSNPRGQVSYNDLLTSFDAQIPLVEKINTSDSPLKVQLEDGSVITLEKNSKLSYPVHFDKNSRTVILSGDAFFKIAKDPNKPFYVYANEIVTKVLGTSFRIRAFDNDKKLFVKVSTGRVSVFNQRRINLSDPETNGLVVVPNQQAIYSRSDENLSKRLVESPVVIAKESPIQFNEAPINKVFDAIENRYGIKIIYNEEVLASCTITTKLIDKSLYDQLDLICEIIGGTYKEVDSQIVIESQGCK</sequence>
<dbReference type="EMBL" id="FQWO01000001">
    <property type="protein sequence ID" value="SHG32997.1"/>
    <property type="molecule type" value="Genomic_DNA"/>
</dbReference>
<accession>A0A1M5IXD9</accession>
<evidence type="ECO:0000313" key="4">
    <source>
        <dbReference type="EMBL" id="PRZ28149.1"/>
    </source>
</evidence>
<dbReference type="STRING" id="280093.SAMN05443373_101439"/>
<dbReference type="Gene3D" id="3.55.50.30">
    <property type="match status" value="1"/>
</dbReference>
<evidence type="ECO:0000313" key="5">
    <source>
        <dbReference type="EMBL" id="SHG32997.1"/>
    </source>
</evidence>
<feature type="transmembrane region" description="Helical" evidence="1">
    <location>
        <begin position="98"/>
        <end position="117"/>
    </location>
</feature>
<dbReference type="GO" id="GO:0016989">
    <property type="term" value="F:sigma factor antagonist activity"/>
    <property type="evidence" value="ECO:0007669"/>
    <property type="project" value="TreeGrafter"/>
</dbReference>
<feature type="domain" description="Protein FecR C-terminal" evidence="3">
    <location>
        <begin position="288"/>
        <end position="354"/>
    </location>
</feature>
<dbReference type="InterPro" id="IPR006860">
    <property type="entry name" value="FecR"/>
</dbReference>
<evidence type="ECO:0000256" key="1">
    <source>
        <dbReference type="SAM" id="Phobius"/>
    </source>
</evidence>
<keyword evidence="1" id="KW-0812">Transmembrane</keyword>
<evidence type="ECO:0000259" key="3">
    <source>
        <dbReference type="Pfam" id="PF16344"/>
    </source>
</evidence>
<evidence type="ECO:0000313" key="6">
    <source>
        <dbReference type="Proteomes" id="UP000184384"/>
    </source>
</evidence>
<evidence type="ECO:0000259" key="2">
    <source>
        <dbReference type="Pfam" id="PF04773"/>
    </source>
</evidence>
<keyword evidence="1" id="KW-0472">Membrane</keyword>
<dbReference type="Proteomes" id="UP000184384">
    <property type="component" value="Unassembled WGS sequence"/>
</dbReference>
<dbReference type="PANTHER" id="PTHR30273:SF2">
    <property type="entry name" value="PROTEIN FECR"/>
    <property type="match status" value="1"/>
</dbReference>